<keyword evidence="5" id="KW-1185">Reference proteome</keyword>
<dbReference type="GO" id="GO:0051536">
    <property type="term" value="F:iron-sulfur cluster binding"/>
    <property type="evidence" value="ECO:0007669"/>
    <property type="project" value="InterPro"/>
</dbReference>
<dbReference type="Pfam" id="PF00175">
    <property type="entry name" value="NAD_binding_1"/>
    <property type="match status" value="1"/>
</dbReference>
<dbReference type="Proteomes" id="UP000717585">
    <property type="component" value="Unassembled WGS sequence"/>
</dbReference>
<dbReference type="InterPro" id="IPR009051">
    <property type="entry name" value="Helical_ferredxn"/>
</dbReference>
<feature type="domain" description="FAD-binding FR-type" evidence="3">
    <location>
        <begin position="26"/>
        <end position="124"/>
    </location>
</feature>
<dbReference type="PRINTS" id="PR00368">
    <property type="entry name" value="FADPNR"/>
</dbReference>
<dbReference type="InterPro" id="IPR017927">
    <property type="entry name" value="FAD-bd_FR_type"/>
</dbReference>
<dbReference type="Pfam" id="PF14691">
    <property type="entry name" value="Fer4_20"/>
    <property type="match status" value="1"/>
</dbReference>
<dbReference type="PANTHER" id="PTHR42783:SF3">
    <property type="entry name" value="GLUTAMATE SYNTHASE [NADPH] SMALL CHAIN-RELATED"/>
    <property type="match status" value="1"/>
</dbReference>
<gene>
    <name evidence="4" type="ORF">J8273_2956</name>
</gene>
<dbReference type="Gene3D" id="3.40.50.80">
    <property type="entry name" value="Nucleotide-binding domain of ferredoxin-NADP reductase (FNR) module"/>
    <property type="match status" value="1"/>
</dbReference>
<dbReference type="NCBIfam" id="TIGR01316">
    <property type="entry name" value="gltA"/>
    <property type="match status" value="1"/>
</dbReference>
<evidence type="ECO:0000256" key="1">
    <source>
        <dbReference type="SAM" id="MobiDB-lite"/>
    </source>
</evidence>
<dbReference type="InterPro" id="IPR036188">
    <property type="entry name" value="FAD/NAD-bd_sf"/>
</dbReference>
<proteinExistence type="predicted"/>
<accession>A0A8J6B6N5</accession>
<organism evidence="4 5">
    <name type="scientific">Carpediemonas membranifera</name>
    <dbReference type="NCBI Taxonomy" id="201153"/>
    <lineage>
        <taxon>Eukaryota</taxon>
        <taxon>Metamonada</taxon>
        <taxon>Carpediemonas-like organisms</taxon>
        <taxon>Carpediemonas</taxon>
    </lineage>
</organism>
<comment type="caution">
    <text evidence="4">The sequence shown here is derived from an EMBL/GenBank/DDBJ whole genome shotgun (WGS) entry which is preliminary data.</text>
</comment>
<dbReference type="Gene3D" id="2.40.30.10">
    <property type="entry name" value="Translation factors"/>
    <property type="match status" value="1"/>
</dbReference>
<dbReference type="InterPro" id="IPR017938">
    <property type="entry name" value="Riboflavin_synthase-like_b-brl"/>
</dbReference>
<dbReference type="InterPro" id="IPR001433">
    <property type="entry name" value="OxRdtase_FAD/NAD-bd"/>
</dbReference>
<dbReference type="PROSITE" id="PS51379">
    <property type="entry name" value="4FE4S_FER_2"/>
    <property type="match status" value="1"/>
</dbReference>
<dbReference type="PANTHER" id="PTHR42783">
    <property type="entry name" value="GLUTAMATE SYNTHASE [NADPH] SMALL CHAIN"/>
    <property type="match status" value="1"/>
</dbReference>
<dbReference type="InterPro" id="IPR039261">
    <property type="entry name" value="FNR_nucleotide-bd"/>
</dbReference>
<evidence type="ECO:0000313" key="5">
    <source>
        <dbReference type="Proteomes" id="UP000717585"/>
    </source>
</evidence>
<dbReference type="GO" id="GO:0016491">
    <property type="term" value="F:oxidoreductase activity"/>
    <property type="evidence" value="ECO:0007669"/>
    <property type="project" value="InterPro"/>
</dbReference>
<evidence type="ECO:0000259" key="3">
    <source>
        <dbReference type="PROSITE" id="PS51384"/>
    </source>
</evidence>
<protein>
    <submittedName>
        <fullName evidence="4">Glutamate synthase</fullName>
    </submittedName>
</protein>
<dbReference type="Pfam" id="PF10418">
    <property type="entry name" value="DHODB_Fe-S_bind"/>
    <property type="match status" value="1"/>
</dbReference>
<dbReference type="Pfam" id="PF07992">
    <property type="entry name" value="Pyr_redox_2"/>
    <property type="match status" value="1"/>
</dbReference>
<dbReference type="SUPFAM" id="SSF63380">
    <property type="entry name" value="Riboflavin synthase domain-like"/>
    <property type="match status" value="1"/>
</dbReference>
<name>A0A8J6B6N5_9EUKA</name>
<dbReference type="InterPro" id="IPR023753">
    <property type="entry name" value="FAD/NAD-binding_dom"/>
</dbReference>
<evidence type="ECO:0000259" key="2">
    <source>
        <dbReference type="PROSITE" id="PS51379"/>
    </source>
</evidence>
<dbReference type="Gene3D" id="3.50.50.60">
    <property type="entry name" value="FAD/NAD(P)-binding domain"/>
    <property type="match status" value="2"/>
</dbReference>
<dbReference type="CDD" id="cd06219">
    <property type="entry name" value="DHOD_e_trans_like1"/>
    <property type="match status" value="1"/>
</dbReference>
<dbReference type="PRINTS" id="PR00411">
    <property type="entry name" value="PNDRDTASEI"/>
</dbReference>
<dbReference type="InterPro" id="IPR006004">
    <property type="entry name" value="SudA-like"/>
</dbReference>
<dbReference type="InterPro" id="IPR019480">
    <property type="entry name" value="Dihydroorotate_DH_Fe-S-bd"/>
</dbReference>
<evidence type="ECO:0000313" key="4">
    <source>
        <dbReference type="EMBL" id="KAG9395389.1"/>
    </source>
</evidence>
<dbReference type="SUPFAM" id="SSF51971">
    <property type="entry name" value="Nucleotide-binding domain"/>
    <property type="match status" value="2"/>
</dbReference>
<sequence>MPADHACNMDKAFVANQKPFDIRDEPDEFLNRVIDRVVISDIITELRVMVPHIAKYCEPGQFVIVRVDERAERIPLTIADFNAEEGWISLVIQHVGFSSTKIAGLQPGARFLDVVGPLGKMSEVEKFDGTVITVAGGLGVAPVFPILRKMKQAGNKTISIMGARDKDLIFWEDKMAEWADEQIICTDNGSYGRKGFVTDALKEVLERKDEKFALVVAIGPPIMMKFVSKTSEPFGVHTVVSLNTVMVDGTGMCGGCRVTVGDDVMFTCVDGPEFDGHKVQWDEMLSRLQTYKEPEDKMRPLGGKEKKMGKAKASGPTPMPHQEPAFRVTNFDEVALGYTPTMAVSEANRCIQCRDPACQRGCPVGIDIKGFIGKIQEGDFLGADAVIKQTNPAGRISGRVCPQESQCQQVGDKIGCIYAKKGKSIQIGRLERFVSDYAADHGKLDVTKPEPTGKTVAIIGAGPAGIVCAAECAKAGHKVTMFEALSNPGGVLVYGIPQFRLPKEIVAREIDYIRALGVNIRTNFPVGQASSGPELCDNFDAVFIGTGAGLPWMLNIPGENLKGVYSSNEFLTRVNLMKAYRYPDYQTPVLHGRNVCIVGGGNVACDAARCALRLGADNVYMVYRRTRAEMPARLEEIEHAIEEGVQVKELCSPLECIGDDMGRMSGLKVRKMMLGEADASGRRRPIETDETEVIEADQLVVAIGQGPNPMLLRSWPELALNQRGNVIADDETCQTNLKGVYAGGDISSGASTVISAFGAGRRAGQHINELLAE</sequence>
<dbReference type="NCBIfam" id="NF004862">
    <property type="entry name" value="PRK06222.1"/>
    <property type="match status" value="1"/>
</dbReference>
<feature type="domain" description="4Fe-4S ferredoxin-type" evidence="2">
    <location>
        <begin position="340"/>
        <end position="371"/>
    </location>
</feature>
<feature type="compositionally biased region" description="Basic and acidic residues" evidence="1">
    <location>
        <begin position="295"/>
        <end position="308"/>
    </location>
</feature>
<dbReference type="SUPFAM" id="SSF52343">
    <property type="entry name" value="Ferredoxin reductase-like, C-terminal NADP-linked domain"/>
    <property type="match status" value="1"/>
</dbReference>
<dbReference type="Gene3D" id="1.10.1060.10">
    <property type="entry name" value="Alpha-helical ferredoxin"/>
    <property type="match status" value="1"/>
</dbReference>
<dbReference type="InterPro" id="IPR028261">
    <property type="entry name" value="DPD_II"/>
</dbReference>
<dbReference type="InterPro" id="IPR017896">
    <property type="entry name" value="4Fe4S_Fe-S-bd"/>
</dbReference>
<feature type="region of interest" description="Disordered" evidence="1">
    <location>
        <begin position="295"/>
        <end position="324"/>
    </location>
</feature>
<reference evidence="4" key="1">
    <citation type="submission" date="2021-05" db="EMBL/GenBank/DDBJ databases">
        <title>A free-living protist that lacks canonical eukaryotic 1 DNA replication and segregation systems.</title>
        <authorList>
            <person name="Salas-Leiva D.E."/>
            <person name="Tromer E.C."/>
            <person name="Curtis B.A."/>
            <person name="Jerlstrom-Hultqvist J."/>
            <person name="Kolisko M."/>
            <person name="Yi Z."/>
            <person name="Salas-Leiva J.S."/>
            <person name="Gallot-Lavallee L."/>
            <person name="Kops G.J.P.L."/>
            <person name="Archibald J.M."/>
            <person name="Simpson A.G.B."/>
            <person name="Roger A.J."/>
        </authorList>
    </citation>
    <scope>NUCLEOTIDE SEQUENCE</scope>
    <source>
        <strain evidence="4">BICM</strain>
    </source>
</reference>
<dbReference type="AlphaFoldDB" id="A0A8J6B6N5"/>
<dbReference type="PROSITE" id="PS51384">
    <property type="entry name" value="FAD_FR"/>
    <property type="match status" value="1"/>
</dbReference>
<dbReference type="OrthoDB" id="10250374at2759"/>
<dbReference type="EMBL" id="JAHDYR010000011">
    <property type="protein sequence ID" value="KAG9395389.1"/>
    <property type="molecule type" value="Genomic_DNA"/>
</dbReference>
<dbReference type="SUPFAM" id="SSF46548">
    <property type="entry name" value="alpha-helical ferredoxin"/>
    <property type="match status" value="1"/>
</dbReference>